<dbReference type="PROSITE" id="PS00675">
    <property type="entry name" value="SIGMA54_INTERACT_1"/>
    <property type="match status" value="1"/>
</dbReference>
<dbReference type="OrthoDB" id="9804019at2"/>
<proteinExistence type="predicted"/>
<evidence type="ECO:0000256" key="3">
    <source>
        <dbReference type="ARBA" id="ARBA00023015"/>
    </source>
</evidence>
<dbReference type="PATRIC" id="fig|1813736.3.peg.1574"/>
<reference evidence="8 9" key="1">
    <citation type="journal article" date="2016" name="Genome Announc.">
        <title>First Complete Genome Sequence of a Subdivision 6 Acidobacterium Strain.</title>
        <authorList>
            <person name="Huang S."/>
            <person name="Vieira S."/>
            <person name="Bunk B."/>
            <person name="Riedel T."/>
            <person name="Sproer C."/>
            <person name="Overmann J."/>
        </authorList>
    </citation>
    <scope>NUCLEOTIDE SEQUENCE [LARGE SCALE GENOMIC DNA]</scope>
    <source>
        <strain evidence="9">DSM 100886 HEG_-6_39</strain>
    </source>
</reference>
<dbReference type="SMART" id="SM00065">
    <property type="entry name" value="GAF"/>
    <property type="match status" value="1"/>
</dbReference>
<dbReference type="PANTHER" id="PTHR32071">
    <property type="entry name" value="TRANSCRIPTIONAL REGULATORY PROTEIN"/>
    <property type="match status" value="1"/>
</dbReference>
<dbReference type="PRINTS" id="PR01590">
    <property type="entry name" value="HTHFIS"/>
</dbReference>
<dbReference type="FunFam" id="3.40.50.300:FF:000006">
    <property type="entry name" value="DNA-binding transcriptional regulator NtrC"/>
    <property type="match status" value="1"/>
</dbReference>
<dbReference type="InterPro" id="IPR025944">
    <property type="entry name" value="Sigma_54_int_dom_CS"/>
</dbReference>
<dbReference type="AlphaFoldDB" id="A0A143PJA0"/>
<dbReference type="Pfam" id="PF13185">
    <property type="entry name" value="GAF_2"/>
    <property type="match status" value="1"/>
</dbReference>
<dbReference type="Gene3D" id="3.30.450.40">
    <property type="match status" value="1"/>
</dbReference>
<evidence type="ECO:0000313" key="9">
    <source>
        <dbReference type="Proteomes" id="UP000076079"/>
    </source>
</evidence>
<keyword evidence="3" id="KW-0805">Transcription regulation</keyword>
<evidence type="ECO:0000256" key="2">
    <source>
        <dbReference type="ARBA" id="ARBA00022840"/>
    </source>
</evidence>
<accession>A0A143PJA0</accession>
<sequence length="518" mass="58186">MSHKIVGTLEASREIRRLSTLLDISQALSGTLDLRQAFHQVLEILERHHRVARGAVVMLDEDEGELRVAASAGLPAAGQRAQYRVGEGITGRVVESGKPVLVPQASREPLFLNRAGARRDLARNEVTFVCVPLVVAKKTIGALWLDLPFKRERDYDRSLKFYRLVGSLLSQSIKMHGLVQAEKQRLVAENSQLREELQERYAVRNIVGTSGPMREVFDQVGQVARTNTTVLIRGESGTGKELIAHAIHYNSPRARKAFIKVNCAALPDTLIESELFGYEKGAFTGAQDRKKGRFELAEGGTLFLDEIGDLNPQTQVKLLRVLQEREFERLGGTTTIKTNVRLIVATHRDLEKAIAESTFREDLYYRLNVFTIFAPPLRERKADVMLLADHFLEKYSADHGNRIKRISTPAIDMLVSYHWPGNVRELENTIERAVLVCDGSVIHAHHLPPTLQTAEASGTVPRMSLTEAVESYEKDMLQDALKTTRGNGAKAAKLLNTTERVLHYKVQKYDIRLERFRG</sequence>
<evidence type="ECO:0000256" key="1">
    <source>
        <dbReference type="ARBA" id="ARBA00022741"/>
    </source>
</evidence>
<dbReference type="Pfam" id="PF00158">
    <property type="entry name" value="Sigma54_activat"/>
    <property type="match status" value="1"/>
</dbReference>
<dbReference type="SUPFAM" id="SSF46689">
    <property type="entry name" value="Homeodomain-like"/>
    <property type="match status" value="1"/>
</dbReference>
<dbReference type="FunFam" id="1.10.8.60:FF:000014">
    <property type="entry name" value="DNA-binding transcriptional regulator NtrC"/>
    <property type="match status" value="1"/>
</dbReference>
<dbReference type="SMART" id="SM00382">
    <property type="entry name" value="AAA"/>
    <property type="match status" value="1"/>
</dbReference>
<dbReference type="PROSITE" id="PS00676">
    <property type="entry name" value="SIGMA54_INTERACT_2"/>
    <property type="match status" value="1"/>
</dbReference>
<dbReference type="InterPro" id="IPR003018">
    <property type="entry name" value="GAF"/>
</dbReference>
<dbReference type="CDD" id="cd00009">
    <property type="entry name" value="AAA"/>
    <property type="match status" value="1"/>
</dbReference>
<feature type="domain" description="Sigma-54 factor interaction" evidence="7">
    <location>
        <begin position="206"/>
        <end position="435"/>
    </location>
</feature>
<dbReference type="InterPro" id="IPR009057">
    <property type="entry name" value="Homeodomain-like_sf"/>
</dbReference>
<gene>
    <name evidence="8" type="primary">nifA_1</name>
    <name evidence="8" type="ORF">LuPra_01517</name>
</gene>
<dbReference type="InterPro" id="IPR027417">
    <property type="entry name" value="P-loop_NTPase"/>
</dbReference>
<dbReference type="Pfam" id="PF25601">
    <property type="entry name" value="AAA_lid_14"/>
    <property type="match status" value="1"/>
</dbReference>
<keyword evidence="4" id="KW-0238">DNA-binding</keyword>
<dbReference type="InterPro" id="IPR002078">
    <property type="entry name" value="Sigma_54_int"/>
</dbReference>
<reference evidence="9" key="2">
    <citation type="submission" date="2016-04" db="EMBL/GenBank/DDBJ databases">
        <title>First Complete Genome Sequence of a Subdivision 6 Acidobacterium.</title>
        <authorList>
            <person name="Huang S."/>
            <person name="Vieira S."/>
            <person name="Bunk B."/>
            <person name="Riedel T."/>
            <person name="Sproeer C."/>
            <person name="Overmann J."/>
        </authorList>
    </citation>
    <scope>NUCLEOTIDE SEQUENCE [LARGE SCALE GENOMIC DNA]</scope>
    <source>
        <strain evidence="9">DSM 100886 HEG_-6_39</strain>
    </source>
</reference>
<dbReference type="PANTHER" id="PTHR32071:SF113">
    <property type="entry name" value="ALGINATE BIOSYNTHESIS TRANSCRIPTIONAL REGULATORY PROTEIN ALGB"/>
    <property type="match status" value="1"/>
</dbReference>
<dbReference type="InterPro" id="IPR003593">
    <property type="entry name" value="AAA+_ATPase"/>
</dbReference>
<dbReference type="RefSeq" id="WP_110170174.1">
    <property type="nucleotide sequence ID" value="NZ_CP015136.1"/>
</dbReference>
<evidence type="ECO:0000256" key="5">
    <source>
        <dbReference type="ARBA" id="ARBA00023159"/>
    </source>
</evidence>
<dbReference type="Gene3D" id="1.10.10.60">
    <property type="entry name" value="Homeodomain-like"/>
    <property type="match status" value="1"/>
</dbReference>
<dbReference type="GO" id="GO:0006355">
    <property type="term" value="P:regulation of DNA-templated transcription"/>
    <property type="evidence" value="ECO:0007669"/>
    <property type="project" value="InterPro"/>
</dbReference>
<dbReference type="InterPro" id="IPR025662">
    <property type="entry name" value="Sigma_54_int_dom_ATP-bd_1"/>
</dbReference>
<evidence type="ECO:0000259" key="7">
    <source>
        <dbReference type="PROSITE" id="PS50045"/>
    </source>
</evidence>
<dbReference type="InterPro" id="IPR029016">
    <property type="entry name" value="GAF-like_dom_sf"/>
</dbReference>
<dbReference type="Gene3D" id="3.40.50.300">
    <property type="entry name" value="P-loop containing nucleotide triphosphate hydrolases"/>
    <property type="match status" value="1"/>
</dbReference>
<evidence type="ECO:0000256" key="4">
    <source>
        <dbReference type="ARBA" id="ARBA00023125"/>
    </source>
</evidence>
<evidence type="ECO:0000313" key="8">
    <source>
        <dbReference type="EMBL" id="AMY08323.1"/>
    </source>
</evidence>
<dbReference type="GO" id="GO:0005524">
    <property type="term" value="F:ATP binding"/>
    <property type="evidence" value="ECO:0007669"/>
    <property type="project" value="UniProtKB-KW"/>
</dbReference>
<keyword evidence="1" id="KW-0547">Nucleotide-binding</keyword>
<evidence type="ECO:0000256" key="6">
    <source>
        <dbReference type="ARBA" id="ARBA00023163"/>
    </source>
</evidence>
<dbReference type="Proteomes" id="UP000076079">
    <property type="component" value="Chromosome"/>
</dbReference>
<dbReference type="SUPFAM" id="SSF52540">
    <property type="entry name" value="P-loop containing nucleoside triphosphate hydrolases"/>
    <property type="match status" value="1"/>
</dbReference>
<name>A0A143PJA0_LUTPR</name>
<dbReference type="Gene3D" id="1.10.8.60">
    <property type="match status" value="1"/>
</dbReference>
<organism evidence="8 9">
    <name type="scientific">Luteitalea pratensis</name>
    <dbReference type="NCBI Taxonomy" id="1855912"/>
    <lineage>
        <taxon>Bacteria</taxon>
        <taxon>Pseudomonadati</taxon>
        <taxon>Acidobacteriota</taxon>
        <taxon>Vicinamibacteria</taxon>
        <taxon>Vicinamibacterales</taxon>
        <taxon>Vicinamibacteraceae</taxon>
        <taxon>Luteitalea</taxon>
    </lineage>
</organism>
<protein>
    <submittedName>
        <fullName evidence="8">Nif-specific regulatory protein</fullName>
    </submittedName>
</protein>
<dbReference type="InterPro" id="IPR002197">
    <property type="entry name" value="HTH_Fis"/>
</dbReference>
<dbReference type="EMBL" id="CP015136">
    <property type="protein sequence ID" value="AMY08323.1"/>
    <property type="molecule type" value="Genomic_DNA"/>
</dbReference>
<keyword evidence="2" id="KW-0067">ATP-binding</keyword>
<keyword evidence="5" id="KW-0010">Activator</keyword>
<dbReference type="InterPro" id="IPR025943">
    <property type="entry name" value="Sigma_54_int_dom_ATP-bd_2"/>
</dbReference>
<dbReference type="GO" id="GO:0043565">
    <property type="term" value="F:sequence-specific DNA binding"/>
    <property type="evidence" value="ECO:0007669"/>
    <property type="project" value="InterPro"/>
</dbReference>
<dbReference type="STRING" id="1855912.LuPra_01517"/>
<keyword evidence="6" id="KW-0804">Transcription</keyword>
<dbReference type="SUPFAM" id="SSF55781">
    <property type="entry name" value="GAF domain-like"/>
    <property type="match status" value="1"/>
</dbReference>
<keyword evidence="9" id="KW-1185">Reference proteome</keyword>
<dbReference type="InterPro" id="IPR058031">
    <property type="entry name" value="AAA_lid_NorR"/>
</dbReference>
<dbReference type="PROSITE" id="PS50045">
    <property type="entry name" value="SIGMA54_INTERACT_4"/>
    <property type="match status" value="1"/>
</dbReference>
<dbReference type="Pfam" id="PF02954">
    <property type="entry name" value="HTH_8"/>
    <property type="match status" value="1"/>
</dbReference>
<dbReference type="KEGG" id="abac:LuPra_01517"/>
<dbReference type="PROSITE" id="PS00688">
    <property type="entry name" value="SIGMA54_INTERACT_3"/>
    <property type="match status" value="1"/>
</dbReference>